<dbReference type="SUPFAM" id="SSF48452">
    <property type="entry name" value="TPR-like"/>
    <property type="match status" value="1"/>
</dbReference>
<dbReference type="AlphaFoldDB" id="A0A510UTU3"/>
<accession>A0A510UTU3</accession>
<evidence type="ECO:0000259" key="2">
    <source>
        <dbReference type="Pfam" id="PF12770"/>
    </source>
</evidence>
<keyword evidence="4" id="KW-1185">Reference proteome</keyword>
<evidence type="ECO:0000313" key="3">
    <source>
        <dbReference type="EMBL" id="GEK18104.1"/>
    </source>
</evidence>
<dbReference type="Pfam" id="PF12770">
    <property type="entry name" value="CHAT"/>
    <property type="match status" value="1"/>
</dbReference>
<organism evidence="3 4">
    <name type="scientific">Cellulomonas persica</name>
    <dbReference type="NCBI Taxonomy" id="76861"/>
    <lineage>
        <taxon>Bacteria</taxon>
        <taxon>Bacillati</taxon>
        <taxon>Actinomycetota</taxon>
        <taxon>Actinomycetes</taxon>
        <taxon>Micrococcales</taxon>
        <taxon>Cellulomonadaceae</taxon>
        <taxon>Cellulomonas</taxon>
    </lineage>
</organism>
<feature type="domain" description="CHAT" evidence="2">
    <location>
        <begin position="649"/>
        <end position="863"/>
    </location>
</feature>
<proteinExistence type="predicted"/>
<dbReference type="Proteomes" id="UP000321386">
    <property type="component" value="Unassembled WGS sequence"/>
</dbReference>
<name>A0A510UTU3_9CELL</name>
<gene>
    <name evidence="3" type="ORF">CPE01_18370</name>
</gene>
<reference evidence="3 4" key="1">
    <citation type="submission" date="2019-07" db="EMBL/GenBank/DDBJ databases">
        <title>Whole genome shotgun sequence of Cellulomonas persica NBRC 101101.</title>
        <authorList>
            <person name="Hosoyama A."/>
            <person name="Uohara A."/>
            <person name="Ohji S."/>
            <person name="Ichikawa N."/>
        </authorList>
    </citation>
    <scope>NUCLEOTIDE SEQUENCE [LARGE SCALE GENOMIC DNA]</scope>
    <source>
        <strain evidence="3 4">NBRC 101101</strain>
    </source>
</reference>
<dbReference type="OrthoDB" id="9761935at2"/>
<dbReference type="InterPro" id="IPR011990">
    <property type="entry name" value="TPR-like_helical_dom_sf"/>
</dbReference>
<sequence length="884" mass="93815">MTEGTGPVDAGSLLDDDPDRQNDRDALEHVAVEVALAEADNAEGHPGMARRRLVKALAQLDRLGEPPSGELTDPLRVRVRARALMELAKCEFETRGGPQAALAQLDGLVAAGAAHVWSGIVPATAGVRGLLALRAGRQDEALVALDAAIEQIDVADAVDGCRALLNRGTLHSERRDVAAARADYEECARRARAAGFDLLVFKAEHNLGYVHFREGRLPEALASMEAAARSLPGPVRPTALRDRSEVLLEAGLVGVADATLAEAAQMFADEKLPREVAECELGRAECALLRGDPVAARTWATSARQRFQRRGDEAWVVRSALLALQADAAVFARMPEGRASRSGWAGVARRAAEVEELCRTTGRPTWQRAATYLRIEADLARGAGPDPARVLDGLGAVRTDEPLTLRLHGRRLRALLAAAAGQPERAAHHVRAGQRDLALHRSRFGSLDLRTAGAVHGTALAVLDMRLALATGRPEPVLECVERVRAVMGGAPRVNPPSDPHTAELLTQLRRLVEGSRPVTGRPASDPERIRLFAEAQRLKVEILARSWHEPGSAGDEREGRAHEVRAVLDSRPRTTLLDVIDHQGQLLAVRMDTSGARLTDLGEADAAAELVRRVHADLEVVANPLVPVELRAVADRSLRAGLDRLDATLAPVLHDADELVVVAGGWLGVLPWAMLRSRRGMPTVVAPSVHHWMRYAGAGLPHAPVTAAAGPGLVHAADEARRVGDLWPGARVLVDDDASVAAVAGALAAPGIVHLAAHGRHEPDNPLFSSLRLADGPLFAHELDAGAEVPDLVLLSSCEVGRATIRHGGEALGLASVLLRTGVGCVVAAIAPLPDETAMRVMTSVHEQLSTGVPVAVALAAACDEHERTQGDLVPLVCLGAPV</sequence>
<dbReference type="RefSeq" id="WP_146806364.1">
    <property type="nucleotide sequence ID" value="NZ_BJUA01000008.1"/>
</dbReference>
<dbReference type="InterPro" id="IPR024983">
    <property type="entry name" value="CHAT_dom"/>
</dbReference>
<dbReference type="Gene3D" id="1.25.40.10">
    <property type="entry name" value="Tetratricopeptide repeat domain"/>
    <property type="match status" value="1"/>
</dbReference>
<feature type="region of interest" description="Disordered" evidence="1">
    <location>
        <begin position="1"/>
        <end position="22"/>
    </location>
</feature>
<protein>
    <submittedName>
        <fullName evidence="3">CHAT domain-containing protein</fullName>
    </submittedName>
</protein>
<evidence type="ECO:0000313" key="4">
    <source>
        <dbReference type="Proteomes" id="UP000321386"/>
    </source>
</evidence>
<comment type="caution">
    <text evidence="3">The sequence shown here is derived from an EMBL/GenBank/DDBJ whole genome shotgun (WGS) entry which is preliminary data.</text>
</comment>
<dbReference type="EMBL" id="BJUA01000008">
    <property type="protein sequence ID" value="GEK18104.1"/>
    <property type="molecule type" value="Genomic_DNA"/>
</dbReference>
<evidence type="ECO:0000256" key="1">
    <source>
        <dbReference type="SAM" id="MobiDB-lite"/>
    </source>
</evidence>